<feature type="repeat" description="WD" evidence="1">
    <location>
        <begin position="48"/>
        <end position="80"/>
    </location>
</feature>
<dbReference type="PANTHER" id="PTHR19879:SF9">
    <property type="entry name" value="TRANSCRIPTION INITIATION FACTOR TFIID SUBUNIT 5"/>
    <property type="match status" value="1"/>
</dbReference>
<organism evidence="3 4">
    <name type="scientific">Actinoplanes sandaracinus</name>
    <dbReference type="NCBI Taxonomy" id="3045177"/>
    <lineage>
        <taxon>Bacteria</taxon>
        <taxon>Bacillati</taxon>
        <taxon>Actinomycetota</taxon>
        <taxon>Actinomycetes</taxon>
        <taxon>Micromonosporales</taxon>
        <taxon>Micromonosporaceae</taxon>
        <taxon>Actinoplanes</taxon>
    </lineage>
</organism>
<evidence type="ECO:0000256" key="2">
    <source>
        <dbReference type="SAM" id="MobiDB-lite"/>
    </source>
</evidence>
<feature type="repeat" description="WD" evidence="1">
    <location>
        <begin position="12"/>
        <end position="37"/>
    </location>
</feature>
<dbReference type="InterPro" id="IPR001680">
    <property type="entry name" value="WD40_rpt"/>
</dbReference>
<comment type="caution">
    <text evidence="3">The sequence shown here is derived from an EMBL/GenBank/DDBJ whole genome shotgun (WGS) entry which is preliminary data.</text>
</comment>
<dbReference type="PROSITE" id="PS50294">
    <property type="entry name" value="WD_REPEATS_REGION"/>
    <property type="match status" value="2"/>
</dbReference>
<proteinExistence type="predicted"/>
<reference evidence="3 4" key="1">
    <citation type="submission" date="2023-05" db="EMBL/GenBank/DDBJ databases">
        <title>Actinoplanes sp. NEAU-A12 genome sequencing.</title>
        <authorList>
            <person name="Wang Z.-S."/>
        </authorList>
    </citation>
    <scope>NUCLEOTIDE SEQUENCE [LARGE SCALE GENOMIC DNA]</scope>
    <source>
        <strain evidence="3 4">NEAU-A12</strain>
    </source>
</reference>
<gene>
    <name evidence="3" type="ORF">QLQ12_23915</name>
</gene>
<dbReference type="Gene3D" id="2.130.10.10">
    <property type="entry name" value="YVTN repeat-like/Quinoprotein amine dehydrogenase"/>
    <property type="match status" value="1"/>
</dbReference>
<dbReference type="EMBL" id="JASCTH010000016">
    <property type="protein sequence ID" value="MDI6101673.1"/>
    <property type="molecule type" value="Genomic_DNA"/>
</dbReference>
<dbReference type="Proteomes" id="UP001241758">
    <property type="component" value="Unassembled WGS sequence"/>
</dbReference>
<keyword evidence="1" id="KW-0853">WD repeat</keyword>
<dbReference type="InterPro" id="IPR036322">
    <property type="entry name" value="WD40_repeat_dom_sf"/>
</dbReference>
<dbReference type="Pfam" id="PF00400">
    <property type="entry name" value="WD40"/>
    <property type="match status" value="3"/>
</dbReference>
<dbReference type="PROSITE" id="PS50082">
    <property type="entry name" value="WD_REPEATS_2"/>
    <property type="match status" value="2"/>
</dbReference>
<dbReference type="InterPro" id="IPR015943">
    <property type="entry name" value="WD40/YVTN_repeat-like_dom_sf"/>
</dbReference>
<name>A0ABT6WPK2_9ACTN</name>
<evidence type="ECO:0000313" key="3">
    <source>
        <dbReference type="EMBL" id="MDI6101673.1"/>
    </source>
</evidence>
<dbReference type="PANTHER" id="PTHR19879">
    <property type="entry name" value="TRANSCRIPTION INITIATION FACTOR TFIID"/>
    <property type="match status" value="1"/>
</dbReference>
<feature type="compositionally biased region" description="Basic residues" evidence="2">
    <location>
        <begin position="157"/>
        <end position="166"/>
    </location>
</feature>
<sequence length="166" mass="17687">MERVLTIPINGVCSVAFSPDGELLVTASSHKTVRLWDSAPSSAVGEPLTGHTHFVTAVAFSPDGRLLASSGDDETVRLWNPFTGTARDKAFAGSDAWSAAFSPDGGTIASASGSDGVSLWKLRSRHTASPVEISEHEISEHRRQSSTLRPRAAGIVRRGRPDHRSL</sequence>
<evidence type="ECO:0000256" key="1">
    <source>
        <dbReference type="PROSITE-ProRule" id="PRU00221"/>
    </source>
</evidence>
<feature type="region of interest" description="Disordered" evidence="2">
    <location>
        <begin position="130"/>
        <end position="166"/>
    </location>
</feature>
<feature type="compositionally biased region" description="Basic and acidic residues" evidence="2">
    <location>
        <begin position="133"/>
        <end position="143"/>
    </location>
</feature>
<dbReference type="SMART" id="SM00320">
    <property type="entry name" value="WD40"/>
    <property type="match status" value="3"/>
</dbReference>
<protein>
    <submittedName>
        <fullName evidence="3">Uncharacterized protein</fullName>
    </submittedName>
</protein>
<evidence type="ECO:0000313" key="4">
    <source>
        <dbReference type="Proteomes" id="UP001241758"/>
    </source>
</evidence>
<accession>A0ABT6WPK2</accession>
<dbReference type="SUPFAM" id="SSF50978">
    <property type="entry name" value="WD40 repeat-like"/>
    <property type="match status" value="1"/>
</dbReference>
<dbReference type="RefSeq" id="WP_282762657.1">
    <property type="nucleotide sequence ID" value="NZ_JASCTH010000016.1"/>
</dbReference>
<keyword evidence="4" id="KW-1185">Reference proteome</keyword>